<dbReference type="Proteomes" id="UP000663828">
    <property type="component" value="Unassembled WGS sequence"/>
</dbReference>
<dbReference type="AlphaFoldDB" id="A0A814RQ78"/>
<evidence type="ECO:0000313" key="4">
    <source>
        <dbReference type="Proteomes" id="UP000663828"/>
    </source>
</evidence>
<dbReference type="Proteomes" id="UP000663852">
    <property type="component" value="Unassembled WGS sequence"/>
</dbReference>
<proteinExistence type="predicted"/>
<keyword evidence="1" id="KW-0812">Transmembrane</keyword>
<reference evidence="2" key="1">
    <citation type="submission" date="2021-02" db="EMBL/GenBank/DDBJ databases">
        <authorList>
            <person name="Nowell W R."/>
        </authorList>
    </citation>
    <scope>NUCLEOTIDE SEQUENCE</scope>
</reference>
<keyword evidence="1" id="KW-0472">Membrane</keyword>
<dbReference type="EMBL" id="CAJNOJ010000303">
    <property type="protein sequence ID" value="CAF1384145.1"/>
    <property type="molecule type" value="Genomic_DNA"/>
</dbReference>
<sequence>MVKIFDTNKISSCDKSVPYDKDKRTHPRRCVAFSRFKLCFCLSLICLLFVLIGIIILIAIVFSSHRSQKETESTITITVTTSAMTTTTTSFVLKSNWIINGDGEIGPCESGNNITNPTGWFSNGTITQVYYNNTFADQYFTDPGPDDRGQCYFYGQKPFSTTSMWQYVNITDSIDPSLIDNQTISYNFSAWIGGYASQADYAQVSLTFLDQNNQKIGSTIILGPVSNVQRSNLTSLLYRQIHGLVPNGSRSCLVLVTITRVYGPTADGDIDNISLNFS</sequence>
<evidence type="ECO:0000256" key="1">
    <source>
        <dbReference type="SAM" id="Phobius"/>
    </source>
</evidence>
<accession>A0A814RQ78</accession>
<keyword evidence="1" id="KW-1133">Transmembrane helix</keyword>
<organism evidence="2 4">
    <name type="scientific">Adineta ricciae</name>
    <name type="common">Rotifer</name>
    <dbReference type="NCBI Taxonomy" id="249248"/>
    <lineage>
        <taxon>Eukaryota</taxon>
        <taxon>Metazoa</taxon>
        <taxon>Spiralia</taxon>
        <taxon>Gnathifera</taxon>
        <taxon>Rotifera</taxon>
        <taxon>Eurotatoria</taxon>
        <taxon>Bdelloidea</taxon>
        <taxon>Adinetida</taxon>
        <taxon>Adinetidae</taxon>
        <taxon>Adineta</taxon>
    </lineage>
</organism>
<keyword evidence="4" id="KW-1185">Reference proteome</keyword>
<dbReference type="EMBL" id="CAJNOR010001404">
    <property type="protein sequence ID" value="CAF1137096.1"/>
    <property type="molecule type" value="Genomic_DNA"/>
</dbReference>
<name>A0A814RQ78_ADIRI</name>
<protein>
    <submittedName>
        <fullName evidence="2">Uncharacterized protein</fullName>
    </submittedName>
</protein>
<feature type="transmembrane region" description="Helical" evidence="1">
    <location>
        <begin position="38"/>
        <end position="62"/>
    </location>
</feature>
<evidence type="ECO:0000313" key="3">
    <source>
        <dbReference type="EMBL" id="CAF1384145.1"/>
    </source>
</evidence>
<comment type="caution">
    <text evidence="2">The sequence shown here is derived from an EMBL/GenBank/DDBJ whole genome shotgun (WGS) entry which is preliminary data.</text>
</comment>
<evidence type="ECO:0000313" key="2">
    <source>
        <dbReference type="EMBL" id="CAF1137096.1"/>
    </source>
</evidence>
<gene>
    <name evidence="3" type="ORF">EDS130_LOCUS35101</name>
    <name evidence="2" type="ORF">XAT740_LOCUS20216</name>
</gene>